<accession>A0A1F6FH17</accession>
<evidence type="ECO:0000313" key="1">
    <source>
        <dbReference type="EMBL" id="OGG85154.1"/>
    </source>
</evidence>
<protein>
    <submittedName>
        <fullName evidence="1">Uncharacterized protein</fullName>
    </submittedName>
</protein>
<sequence length="71" mass="8195">MTTLKVSHDAWITKKFLTVVVFAEMTSVPVTKITLYSNLDAEQLFVLENLTPEEVLEVRKLPHPSFLIYEE</sequence>
<dbReference type="Proteomes" id="UP000177325">
    <property type="component" value="Unassembled WGS sequence"/>
</dbReference>
<proteinExistence type="predicted"/>
<dbReference type="EMBL" id="MFMM01000001">
    <property type="protein sequence ID" value="OGG85154.1"/>
    <property type="molecule type" value="Genomic_DNA"/>
</dbReference>
<evidence type="ECO:0000313" key="2">
    <source>
        <dbReference type="Proteomes" id="UP000177325"/>
    </source>
</evidence>
<dbReference type="AlphaFoldDB" id="A0A1F6FH17"/>
<comment type="caution">
    <text evidence="1">The sequence shown here is derived from an EMBL/GenBank/DDBJ whole genome shotgun (WGS) entry which is preliminary data.</text>
</comment>
<reference evidence="1 2" key="1">
    <citation type="journal article" date="2016" name="Nat. Commun.">
        <title>Thousands of microbial genomes shed light on interconnected biogeochemical processes in an aquifer system.</title>
        <authorList>
            <person name="Anantharaman K."/>
            <person name="Brown C.T."/>
            <person name="Hug L.A."/>
            <person name="Sharon I."/>
            <person name="Castelle C.J."/>
            <person name="Probst A.J."/>
            <person name="Thomas B.C."/>
            <person name="Singh A."/>
            <person name="Wilkins M.J."/>
            <person name="Karaoz U."/>
            <person name="Brodie E.L."/>
            <person name="Williams K.H."/>
            <person name="Hubbard S.S."/>
            <person name="Banfield J.F."/>
        </authorList>
    </citation>
    <scope>NUCLEOTIDE SEQUENCE [LARGE SCALE GENOMIC DNA]</scope>
</reference>
<gene>
    <name evidence="1" type="ORF">A3G90_03800</name>
</gene>
<name>A0A1F6FH17_9BACT</name>
<organism evidence="1 2">
    <name type="scientific">Candidatus Kaiserbacteria bacterium RIFCSPLOWO2_12_FULL_45_26</name>
    <dbReference type="NCBI Taxonomy" id="1798525"/>
    <lineage>
        <taxon>Bacteria</taxon>
        <taxon>Candidatus Kaiseribacteriota</taxon>
    </lineage>
</organism>